<feature type="domain" description="Calponin-homology (CH)" evidence="5">
    <location>
        <begin position="207"/>
        <end position="314"/>
    </location>
</feature>
<feature type="compositionally biased region" description="Low complexity" evidence="4">
    <location>
        <begin position="47"/>
        <end position="58"/>
    </location>
</feature>
<organism evidence="6 8">
    <name type="scientific">Trichuris suis</name>
    <name type="common">pig whipworm</name>
    <dbReference type="NCBI Taxonomy" id="68888"/>
    <lineage>
        <taxon>Eukaryota</taxon>
        <taxon>Metazoa</taxon>
        <taxon>Ecdysozoa</taxon>
        <taxon>Nematoda</taxon>
        <taxon>Enoplea</taxon>
        <taxon>Dorylaimia</taxon>
        <taxon>Trichinellida</taxon>
        <taxon>Trichuridae</taxon>
        <taxon>Trichuris</taxon>
    </lineage>
</organism>
<dbReference type="Gene3D" id="1.10.418.10">
    <property type="entry name" value="Calponin-like domain"/>
    <property type="match status" value="1"/>
</dbReference>
<feature type="compositionally biased region" description="Low complexity" evidence="4">
    <location>
        <begin position="72"/>
        <end position="82"/>
    </location>
</feature>
<reference evidence="6 8" key="1">
    <citation type="journal article" date="2014" name="Nat. Genet.">
        <title>Genome and transcriptome of the porcine whipworm Trichuris suis.</title>
        <authorList>
            <person name="Jex A.R."/>
            <person name="Nejsum P."/>
            <person name="Schwarz E.M."/>
            <person name="Hu L."/>
            <person name="Young N.D."/>
            <person name="Hall R.S."/>
            <person name="Korhonen P.K."/>
            <person name="Liao S."/>
            <person name="Thamsborg S."/>
            <person name="Xia J."/>
            <person name="Xu P."/>
            <person name="Wang S."/>
            <person name="Scheerlinck J.P."/>
            <person name="Hofmann A."/>
            <person name="Sternberg P.W."/>
            <person name="Wang J."/>
            <person name="Gasser R.B."/>
        </authorList>
    </citation>
    <scope>NUCLEOTIDE SEQUENCE [LARGE SCALE GENOMIC DNA]</scope>
    <source>
        <strain evidence="7">DCEP-RM93F</strain>
        <strain evidence="6">DCEP-RM93M</strain>
    </source>
</reference>
<protein>
    <recommendedName>
        <fullName evidence="5">Calponin-homology (CH) domain-containing protein</fullName>
    </recommendedName>
</protein>
<comment type="similarity">
    <text evidence="3">Belongs to the smoothelin family.</text>
</comment>
<evidence type="ECO:0000313" key="6">
    <source>
        <dbReference type="EMBL" id="KFD57586.1"/>
    </source>
</evidence>
<dbReference type="AlphaFoldDB" id="A0A085MK40"/>
<dbReference type="PANTHER" id="PTHR23167">
    <property type="entry name" value="CALPONIN HOMOLOGY DOMAIN-CONTAINING PROTEIN DDB_G0272472-RELATED"/>
    <property type="match status" value="1"/>
</dbReference>
<keyword evidence="2" id="KW-0175">Coiled coil</keyword>
<evidence type="ECO:0000256" key="4">
    <source>
        <dbReference type="SAM" id="MobiDB-lite"/>
    </source>
</evidence>
<proteinExistence type="inferred from homology"/>
<dbReference type="PANTHER" id="PTHR23167:SF88">
    <property type="entry name" value="CALPONIN-HOMOLOGY (CH) DOMAIN-CONTAINING PROTEIN"/>
    <property type="match status" value="1"/>
</dbReference>
<evidence type="ECO:0000259" key="5">
    <source>
        <dbReference type="PROSITE" id="PS50021"/>
    </source>
</evidence>
<evidence type="ECO:0000313" key="7">
    <source>
        <dbReference type="EMBL" id="KFD64874.1"/>
    </source>
</evidence>
<dbReference type="EMBL" id="KL367549">
    <property type="protein sequence ID" value="KFD64874.1"/>
    <property type="molecule type" value="Genomic_DNA"/>
</dbReference>
<dbReference type="Proteomes" id="UP000030758">
    <property type="component" value="Unassembled WGS sequence"/>
</dbReference>
<dbReference type="InterPro" id="IPR001715">
    <property type="entry name" value="CH_dom"/>
</dbReference>
<evidence type="ECO:0000313" key="8">
    <source>
        <dbReference type="Proteomes" id="UP000030764"/>
    </source>
</evidence>
<dbReference type="CDD" id="cd21200">
    <property type="entry name" value="CH_SMTN-like"/>
    <property type="match status" value="1"/>
</dbReference>
<evidence type="ECO:0000256" key="3">
    <source>
        <dbReference type="ARBA" id="ARBA00061655"/>
    </source>
</evidence>
<gene>
    <name evidence="6" type="ORF">M513_01689</name>
    <name evidence="7" type="ORF">M514_01689</name>
</gene>
<dbReference type="InterPro" id="IPR050540">
    <property type="entry name" value="F-actin_Monoox_Mical"/>
</dbReference>
<keyword evidence="8" id="KW-1185">Reference proteome</keyword>
<keyword evidence="1" id="KW-0597">Phosphoprotein</keyword>
<dbReference type="Pfam" id="PF00307">
    <property type="entry name" value="CH"/>
    <property type="match status" value="1"/>
</dbReference>
<dbReference type="OrthoDB" id="10017054at2759"/>
<feature type="compositionally biased region" description="Polar residues" evidence="4">
    <location>
        <begin position="141"/>
        <end position="153"/>
    </location>
</feature>
<evidence type="ECO:0000256" key="1">
    <source>
        <dbReference type="ARBA" id="ARBA00022553"/>
    </source>
</evidence>
<sequence length="317" mass="34860">MARVSGLVYQDNLLTASTNQPQFNGARSNEAGLRTNMDNGFVPPNVSSKAASKYASPSVTSLKPLSSKEMDAGSSASSEGTTTGVATFARQIQRVLEDDGLLYQASFCPEDVLRLARKYQIAFNGQNKSDKLERSKKLSVQEMSSKSSGCASENSEKRAPHCEPNISSFKSAVLGMASSDVARKASGAKSTGDGEKRTPIMVARSPSAIKEALLRWCQIKTRGYPNVNVTNFSSSWANGMAFCALIHHFYPDAFDFNCLDPKKRKENLELAFRVAEEQAGIVPLLEVDDMLMMGDRPDYKCIFTYVQSFYRQFRDTD</sequence>
<dbReference type="EMBL" id="KL363188">
    <property type="protein sequence ID" value="KFD57586.1"/>
    <property type="molecule type" value="Genomic_DNA"/>
</dbReference>
<name>A0A085MK40_9BILA</name>
<dbReference type="InterPro" id="IPR036872">
    <property type="entry name" value="CH_dom_sf"/>
</dbReference>
<dbReference type="Proteomes" id="UP000030764">
    <property type="component" value="Unassembled WGS sequence"/>
</dbReference>
<evidence type="ECO:0000256" key="2">
    <source>
        <dbReference type="ARBA" id="ARBA00023054"/>
    </source>
</evidence>
<feature type="region of interest" description="Disordered" evidence="4">
    <location>
        <begin position="47"/>
        <end position="82"/>
    </location>
</feature>
<dbReference type="FunFam" id="1.10.418.10:FF:000009">
    <property type="entry name" value="smoothelin isoform X2"/>
    <property type="match status" value="1"/>
</dbReference>
<dbReference type="SMART" id="SM00033">
    <property type="entry name" value="CH"/>
    <property type="match status" value="1"/>
</dbReference>
<feature type="region of interest" description="Disordered" evidence="4">
    <location>
        <begin position="130"/>
        <end position="163"/>
    </location>
</feature>
<accession>A0A085MK40</accession>
<dbReference type="SUPFAM" id="SSF47576">
    <property type="entry name" value="Calponin-homology domain, CH-domain"/>
    <property type="match status" value="1"/>
</dbReference>
<dbReference type="PROSITE" id="PS50021">
    <property type="entry name" value="CH"/>
    <property type="match status" value="1"/>
</dbReference>